<dbReference type="PROSITE" id="PS50089">
    <property type="entry name" value="ZF_RING_2"/>
    <property type="match status" value="1"/>
</dbReference>
<sequence>MATLPQEDSIPSDNPIDDVANEVDRFSEFINDIVNDDTLVPEPNMEFSGVLIDESAFDTSRADFLEATGLTINSGNFPDFENQIMTTSDTDRFILEPTSASANMDISEGELLGASNSNDFAGPSSTEPASATAVESSGDDLLVSSSSNGFAEAQKRHREKARRSATKPPPANAEIIDLDSLQPKSTYIKTEGGEDVTFIKAEPGVNYPAAGFIRWPNTKDEAIEISDDDEPPPAGPSLTPKVQQPAKKNDKKSLSTRLEDVPMRVMPSQDVGAQLTEPETAQPMLTRDDPEECTAPTMLMEIEPVEDVPSPLATTSEARIGDEMEAGTATRSNNGNSLKEGRATDSNTSISTPNLGSTTFAPKNAPSKQGGPLNATLRGKLKDAGKLFRKNHRKQPAPIGGTFSVPGPPSGPSSSVFALPVALATSETPSVAAGPSAPLLQAITPANSSAPRAPAPELAASLAGRSSAPGQHLDNDPSAEDILADLAEMDTEMLDHFADNTYPDDYLDAVQKLKENRLAYQARGEKDEVAEIELMQAQAELDQRRKQLEEDKQYDMAPEEDSLFVQSDSRASDFEALANYDSGSGQVFESEVQAKPRGRSGGSSGKKGRGGMNKPVRPPKSKTNNDKVKDKNAKVSKKSAKSKKNGGGSANVNPNMLDIGSLFTSDVFRAAHANQGQRQLPVMDSTRRDLALKQLVASVPLEHRKMAQVDKTYLDSACRDFVGKLSVRAVPGNDGWQVSGMTCVLKHHQLLGSAFMRRRERSNENPHGGICADQMGLGKTIMMLANIVNGRPSPTEHGPKTTLIVAPPALITQWMAEINRHTLQETKNKWVPLKVLKWHGNSKPVTNDRLGGIPDYDIVLTTYDEVRKSYPKEDYPIHLQTRQEREAWWQLYYEKQKSTLHRVEFLRIVLDEAQAIKNYKSHTSIACRGLTAKHRWALSGTPIQNAPKELFPYFKFLQVEHTGTFKIFCQNFIGSHSDGSLSRVGLDRLHSFLSRFMIRRTHADQLMGAPIVSLPKASERIYWCRFNDLERAVYEMVRARMIQRINRLSRTKQLENSYSNVLTMLLRLRQLTGHILAIEQPMKDLLEKEDHEKIYDLAMEARDRPESGNDEKMRALRAELYRPGDERYKDKHSAGMPGVRNEENEQVDENDRADSVHDSLSRKDCSDIGRHHGKKYDFLRYLEDLKDGICGRNADKRSACSYCNDIAEEPYKTQCYHVYCKKCLERMGEDAAMRGMGRARCVVCHTVYTSTSPCDEMNFDQDKDGLDDDSMDGYSDQELLRPKPKKNKKKRPMFVEKAKDWIDLADGNDILPSAKTLAIKAQIINWLHEDPQMKIIIYTQFMAMIRILSKVCSAEKWKFSTYHGGKSHEARDLAIQEFSENPDMRIMLASTRCGGVGLNLTMAQKVVIVDPWWNSSVEQQAFCRVFRIGQEQATSMTRFVVEKTVDENIIRMQERKQMEIDSVMDNDQHRKLTIPELLRLFGDVDADENGNPFILVNNRATLPNPNGDMEDEGYDDD</sequence>
<dbReference type="InterPro" id="IPR001841">
    <property type="entry name" value="Znf_RING"/>
</dbReference>
<accession>A0A4Z1PRE3</accession>
<dbReference type="Pfam" id="PF00271">
    <property type="entry name" value="Helicase_C"/>
    <property type="match status" value="1"/>
</dbReference>
<dbReference type="GO" id="GO:0005634">
    <property type="term" value="C:nucleus"/>
    <property type="evidence" value="ECO:0007669"/>
    <property type="project" value="TreeGrafter"/>
</dbReference>
<feature type="compositionally biased region" description="Basic residues" evidence="10">
    <location>
        <begin position="155"/>
        <end position="165"/>
    </location>
</feature>
<dbReference type="PROSITE" id="PS51192">
    <property type="entry name" value="HELICASE_ATP_BIND_1"/>
    <property type="match status" value="1"/>
</dbReference>
<name>A0A4Z1PRE3_9PEZI</name>
<dbReference type="GO" id="GO:0016787">
    <property type="term" value="F:hydrolase activity"/>
    <property type="evidence" value="ECO:0007669"/>
    <property type="project" value="UniProtKB-KW"/>
</dbReference>
<dbReference type="Proteomes" id="UP000298493">
    <property type="component" value="Unassembled WGS sequence"/>
</dbReference>
<dbReference type="SMART" id="SM00490">
    <property type="entry name" value="HELICc"/>
    <property type="match status" value="1"/>
</dbReference>
<feature type="compositionally biased region" description="Basic and acidic residues" evidence="10">
    <location>
        <begin position="1149"/>
        <end position="1162"/>
    </location>
</feature>
<dbReference type="SMART" id="SM00184">
    <property type="entry name" value="RING"/>
    <property type="match status" value="1"/>
</dbReference>
<dbReference type="STRING" id="86259.A0A4Z1PRE3"/>
<feature type="compositionally biased region" description="Polar residues" evidence="10">
    <location>
        <begin position="114"/>
        <end position="135"/>
    </location>
</feature>
<comment type="caution">
    <text evidence="14">The sequence shown here is derived from an EMBL/GenBank/DDBJ whole genome shotgun (WGS) entry which is preliminary data.</text>
</comment>
<feature type="compositionally biased region" description="Basic residues" evidence="10">
    <location>
        <begin position="634"/>
        <end position="644"/>
    </location>
</feature>
<keyword evidence="4 9" id="KW-0863">Zinc-finger</keyword>
<gene>
    <name evidence="14" type="ORF">E6O75_ATG03505</name>
</gene>
<dbReference type="Pfam" id="PF00176">
    <property type="entry name" value="SNF2-rel_dom"/>
    <property type="match status" value="1"/>
</dbReference>
<comment type="similarity">
    <text evidence="1">Belongs to the SNF2/RAD54 helicase family.</text>
</comment>
<keyword evidence="3" id="KW-0547">Nucleotide-binding</keyword>
<evidence type="ECO:0000256" key="2">
    <source>
        <dbReference type="ARBA" id="ARBA00022723"/>
    </source>
</evidence>
<dbReference type="SUPFAM" id="SSF57850">
    <property type="entry name" value="RING/U-box"/>
    <property type="match status" value="1"/>
</dbReference>
<dbReference type="PROSITE" id="PS00518">
    <property type="entry name" value="ZF_RING_1"/>
    <property type="match status" value="1"/>
</dbReference>
<evidence type="ECO:0000259" key="13">
    <source>
        <dbReference type="PROSITE" id="PS51194"/>
    </source>
</evidence>
<feature type="compositionally biased region" description="Polar residues" evidence="10">
    <location>
        <begin position="344"/>
        <end position="361"/>
    </location>
</feature>
<evidence type="ECO:0000256" key="10">
    <source>
        <dbReference type="SAM" id="MobiDB-lite"/>
    </source>
</evidence>
<feature type="region of interest" description="Disordered" evidence="10">
    <location>
        <begin position="223"/>
        <end position="291"/>
    </location>
</feature>
<dbReference type="InterPro" id="IPR050628">
    <property type="entry name" value="SNF2_RAD54_helicase_TF"/>
</dbReference>
<dbReference type="Gene3D" id="3.40.50.10810">
    <property type="entry name" value="Tandem AAA-ATPase domain"/>
    <property type="match status" value="1"/>
</dbReference>
<dbReference type="InterPro" id="IPR001650">
    <property type="entry name" value="Helicase_C-like"/>
</dbReference>
<keyword evidence="6" id="KW-0347">Helicase</keyword>
<evidence type="ECO:0000256" key="4">
    <source>
        <dbReference type="ARBA" id="ARBA00022771"/>
    </source>
</evidence>
<organism evidence="14 15">
    <name type="scientific">Venturia nashicola</name>
    <dbReference type="NCBI Taxonomy" id="86259"/>
    <lineage>
        <taxon>Eukaryota</taxon>
        <taxon>Fungi</taxon>
        <taxon>Dikarya</taxon>
        <taxon>Ascomycota</taxon>
        <taxon>Pezizomycotina</taxon>
        <taxon>Dothideomycetes</taxon>
        <taxon>Pleosporomycetidae</taxon>
        <taxon>Venturiales</taxon>
        <taxon>Venturiaceae</taxon>
        <taxon>Venturia</taxon>
    </lineage>
</organism>
<feature type="region of interest" description="Disordered" evidence="10">
    <location>
        <begin position="390"/>
        <end position="414"/>
    </location>
</feature>
<evidence type="ECO:0000313" key="15">
    <source>
        <dbReference type="Proteomes" id="UP000298493"/>
    </source>
</evidence>
<dbReference type="CDD" id="cd18008">
    <property type="entry name" value="DEXDc_SHPRH-like"/>
    <property type="match status" value="1"/>
</dbReference>
<feature type="compositionally biased region" description="Basic and acidic residues" evidence="10">
    <location>
        <begin position="623"/>
        <end position="633"/>
    </location>
</feature>
<feature type="region of interest" description="Disordered" evidence="10">
    <location>
        <begin position="543"/>
        <end position="562"/>
    </location>
</feature>
<dbReference type="SMART" id="SM00487">
    <property type="entry name" value="DEXDc"/>
    <property type="match status" value="1"/>
</dbReference>
<dbReference type="GO" id="GO:0008270">
    <property type="term" value="F:zinc ion binding"/>
    <property type="evidence" value="ECO:0007669"/>
    <property type="project" value="UniProtKB-KW"/>
</dbReference>
<evidence type="ECO:0000256" key="9">
    <source>
        <dbReference type="PROSITE-ProRule" id="PRU00175"/>
    </source>
</evidence>
<feature type="domain" description="Helicase C-terminal" evidence="13">
    <location>
        <begin position="1319"/>
        <end position="1468"/>
    </location>
</feature>
<dbReference type="SUPFAM" id="SSF52540">
    <property type="entry name" value="P-loop containing nucleoside triphosphate hydrolases"/>
    <property type="match status" value="2"/>
</dbReference>
<feature type="domain" description="Helicase ATP-binding" evidence="12">
    <location>
        <begin position="760"/>
        <end position="960"/>
    </location>
</feature>
<dbReference type="GO" id="GO:0005524">
    <property type="term" value="F:ATP binding"/>
    <property type="evidence" value="ECO:0007669"/>
    <property type="project" value="UniProtKB-KW"/>
</dbReference>
<keyword evidence="2" id="KW-0479">Metal-binding</keyword>
<dbReference type="GO" id="GO:0004386">
    <property type="term" value="F:helicase activity"/>
    <property type="evidence" value="ECO:0007669"/>
    <property type="project" value="UniProtKB-KW"/>
</dbReference>
<evidence type="ECO:0000256" key="7">
    <source>
        <dbReference type="ARBA" id="ARBA00022833"/>
    </source>
</evidence>
<keyword evidence="8" id="KW-0067">ATP-binding</keyword>
<dbReference type="EMBL" id="SNSC02000003">
    <property type="protein sequence ID" value="TID25642.1"/>
    <property type="molecule type" value="Genomic_DNA"/>
</dbReference>
<dbReference type="GO" id="GO:0008094">
    <property type="term" value="F:ATP-dependent activity, acting on DNA"/>
    <property type="evidence" value="ECO:0007669"/>
    <property type="project" value="TreeGrafter"/>
</dbReference>
<dbReference type="InterPro" id="IPR013083">
    <property type="entry name" value="Znf_RING/FYVE/PHD"/>
</dbReference>
<evidence type="ECO:0000256" key="5">
    <source>
        <dbReference type="ARBA" id="ARBA00022801"/>
    </source>
</evidence>
<feature type="region of interest" description="Disordered" evidence="10">
    <location>
        <begin position="113"/>
        <end position="178"/>
    </location>
</feature>
<dbReference type="InterPro" id="IPR000330">
    <property type="entry name" value="SNF2_N"/>
</dbReference>
<keyword evidence="5" id="KW-0378">Hydrolase</keyword>
<dbReference type="PANTHER" id="PTHR45626">
    <property type="entry name" value="TRANSCRIPTION TERMINATION FACTOR 2-RELATED"/>
    <property type="match status" value="1"/>
</dbReference>
<evidence type="ECO:0000256" key="1">
    <source>
        <dbReference type="ARBA" id="ARBA00007025"/>
    </source>
</evidence>
<dbReference type="Gene3D" id="3.30.40.10">
    <property type="entry name" value="Zinc/RING finger domain, C3HC4 (zinc finger)"/>
    <property type="match status" value="1"/>
</dbReference>
<feature type="compositionally biased region" description="Basic and acidic residues" evidence="10">
    <location>
        <begin position="247"/>
        <end position="262"/>
    </location>
</feature>
<evidence type="ECO:0000256" key="3">
    <source>
        <dbReference type="ARBA" id="ARBA00022741"/>
    </source>
</evidence>
<dbReference type="InterPro" id="IPR038718">
    <property type="entry name" value="SNF2-like_sf"/>
</dbReference>
<feature type="domain" description="RING-type" evidence="11">
    <location>
        <begin position="1200"/>
        <end position="1245"/>
    </location>
</feature>
<evidence type="ECO:0000259" key="11">
    <source>
        <dbReference type="PROSITE" id="PS50089"/>
    </source>
</evidence>
<feature type="region of interest" description="Disordered" evidence="10">
    <location>
        <begin position="1126"/>
        <end position="1162"/>
    </location>
</feature>
<feature type="region of interest" description="Disordered" evidence="10">
    <location>
        <begin position="319"/>
        <end position="377"/>
    </location>
</feature>
<feature type="compositionally biased region" description="Basic and acidic residues" evidence="10">
    <location>
        <begin position="543"/>
        <end position="554"/>
    </location>
</feature>
<dbReference type="GO" id="GO:0006281">
    <property type="term" value="P:DNA repair"/>
    <property type="evidence" value="ECO:0007669"/>
    <property type="project" value="TreeGrafter"/>
</dbReference>
<dbReference type="PANTHER" id="PTHR45626:SF17">
    <property type="entry name" value="HELICASE-LIKE TRANSCRIPTION FACTOR"/>
    <property type="match status" value="1"/>
</dbReference>
<dbReference type="InterPro" id="IPR018957">
    <property type="entry name" value="Znf_C3HC4_RING-type"/>
</dbReference>
<keyword evidence="7" id="KW-0862">Zinc</keyword>
<dbReference type="InterPro" id="IPR017907">
    <property type="entry name" value="Znf_RING_CS"/>
</dbReference>
<proteinExistence type="inferred from homology"/>
<dbReference type="PROSITE" id="PS51194">
    <property type="entry name" value="HELICASE_CTER"/>
    <property type="match status" value="1"/>
</dbReference>
<reference evidence="14 15" key="1">
    <citation type="submission" date="2019-04" db="EMBL/GenBank/DDBJ databases">
        <title>High contiguity whole genome sequence and gene annotation resource for two Venturia nashicola isolates.</title>
        <authorList>
            <person name="Prokchorchik M."/>
            <person name="Won K."/>
            <person name="Lee Y."/>
            <person name="Choi E.D."/>
            <person name="Segonzac C."/>
            <person name="Sohn K.H."/>
        </authorList>
    </citation>
    <scope>NUCLEOTIDE SEQUENCE [LARGE SCALE GENOMIC DNA]</scope>
    <source>
        <strain evidence="14 15">PRI2</strain>
    </source>
</reference>
<evidence type="ECO:0000259" key="12">
    <source>
        <dbReference type="PROSITE" id="PS51192"/>
    </source>
</evidence>
<dbReference type="Pfam" id="PF00097">
    <property type="entry name" value="zf-C3HC4"/>
    <property type="match status" value="1"/>
</dbReference>
<dbReference type="CDD" id="cd18793">
    <property type="entry name" value="SF2_C_SNF"/>
    <property type="match status" value="1"/>
</dbReference>
<dbReference type="Gene3D" id="3.40.50.300">
    <property type="entry name" value="P-loop containing nucleotide triphosphate hydrolases"/>
    <property type="match status" value="1"/>
</dbReference>
<dbReference type="InterPro" id="IPR014001">
    <property type="entry name" value="Helicase_ATP-bd"/>
</dbReference>
<keyword evidence="15" id="KW-1185">Reference proteome</keyword>
<evidence type="ECO:0000256" key="6">
    <source>
        <dbReference type="ARBA" id="ARBA00022806"/>
    </source>
</evidence>
<dbReference type="InterPro" id="IPR049730">
    <property type="entry name" value="SNF2/RAD54-like_C"/>
</dbReference>
<feature type="region of interest" description="Disordered" evidence="10">
    <location>
        <begin position="587"/>
        <end position="653"/>
    </location>
</feature>
<dbReference type="InterPro" id="IPR027417">
    <property type="entry name" value="P-loop_NTPase"/>
</dbReference>
<evidence type="ECO:0000313" key="14">
    <source>
        <dbReference type="EMBL" id="TID25642.1"/>
    </source>
</evidence>
<evidence type="ECO:0000256" key="8">
    <source>
        <dbReference type="ARBA" id="ARBA00022840"/>
    </source>
</evidence>
<protein>
    <submittedName>
        <fullName evidence="14">Putative serine/threonine-protein phosphatase</fullName>
    </submittedName>
</protein>